<gene>
    <name evidence="1" type="ORF">DPMN_083373</name>
</gene>
<proteinExistence type="predicted"/>
<reference evidence="1" key="1">
    <citation type="journal article" date="2019" name="bioRxiv">
        <title>The Genome of the Zebra Mussel, Dreissena polymorpha: A Resource for Invasive Species Research.</title>
        <authorList>
            <person name="McCartney M.A."/>
            <person name="Auch B."/>
            <person name="Kono T."/>
            <person name="Mallez S."/>
            <person name="Zhang Y."/>
            <person name="Obille A."/>
            <person name="Becker A."/>
            <person name="Abrahante J.E."/>
            <person name="Garbe J."/>
            <person name="Badalamenti J.P."/>
            <person name="Herman A."/>
            <person name="Mangelson H."/>
            <person name="Liachko I."/>
            <person name="Sullivan S."/>
            <person name="Sone E.D."/>
            <person name="Koren S."/>
            <person name="Silverstein K.A.T."/>
            <person name="Beckman K.B."/>
            <person name="Gohl D.M."/>
        </authorList>
    </citation>
    <scope>NUCLEOTIDE SEQUENCE</scope>
    <source>
        <strain evidence="1">Duluth1</strain>
        <tissue evidence="1">Whole animal</tissue>
    </source>
</reference>
<organism evidence="1 2">
    <name type="scientific">Dreissena polymorpha</name>
    <name type="common">Zebra mussel</name>
    <name type="synonym">Mytilus polymorpha</name>
    <dbReference type="NCBI Taxonomy" id="45954"/>
    <lineage>
        <taxon>Eukaryota</taxon>
        <taxon>Metazoa</taxon>
        <taxon>Spiralia</taxon>
        <taxon>Lophotrochozoa</taxon>
        <taxon>Mollusca</taxon>
        <taxon>Bivalvia</taxon>
        <taxon>Autobranchia</taxon>
        <taxon>Heteroconchia</taxon>
        <taxon>Euheterodonta</taxon>
        <taxon>Imparidentia</taxon>
        <taxon>Neoheterodontei</taxon>
        <taxon>Myida</taxon>
        <taxon>Dreissenoidea</taxon>
        <taxon>Dreissenidae</taxon>
        <taxon>Dreissena</taxon>
    </lineage>
</organism>
<accession>A0A9D3Y979</accession>
<sequence>MDTAIKRLVVQCPSWTGRDGLSNQKTCSPVPFPGQARMDTAIKRLVVQCPSQDRQRWIQQSKDL</sequence>
<evidence type="ECO:0000313" key="2">
    <source>
        <dbReference type="Proteomes" id="UP000828390"/>
    </source>
</evidence>
<protein>
    <submittedName>
        <fullName evidence="1">Uncharacterized protein</fullName>
    </submittedName>
</protein>
<dbReference type="EMBL" id="JAIWYP010000016">
    <property type="protein sequence ID" value="KAH3695915.1"/>
    <property type="molecule type" value="Genomic_DNA"/>
</dbReference>
<dbReference type="Proteomes" id="UP000828390">
    <property type="component" value="Unassembled WGS sequence"/>
</dbReference>
<reference evidence="1" key="2">
    <citation type="submission" date="2020-11" db="EMBL/GenBank/DDBJ databases">
        <authorList>
            <person name="McCartney M.A."/>
            <person name="Auch B."/>
            <person name="Kono T."/>
            <person name="Mallez S."/>
            <person name="Becker A."/>
            <person name="Gohl D.M."/>
            <person name="Silverstein K.A.T."/>
            <person name="Koren S."/>
            <person name="Bechman K.B."/>
            <person name="Herman A."/>
            <person name="Abrahante J.E."/>
            <person name="Garbe J."/>
        </authorList>
    </citation>
    <scope>NUCLEOTIDE SEQUENCE</scope>
    <source>
        <strain evidence="1">Duluth1</strain>
        <tissue evidence="1">Whole animal</tissue>
    </source>
</reference>
<dbReference type="AlphaFoldDB" id="A0A9D3Y979"/>
<name>A0A9D3Y979_DREPO</name>
<evidence type="ECO:0000313" key="1">
    <source>
        <dbReference type="EMBL" id="KAH3695915.1"/>
    </source>
</evidence>
<keyword evidence="2" id="KW-1185">Reference proteome</keyword>
<comment type="caution">
    <text evidence="1">The sequence shown here is derived from an EMBL/GenBank/DDBJ whole genome shotgun (WGS) entry which is preliminary data.</text>
</comment>